<dbReference type="InterPro" id="IPR014729">
    <property type="entry name" value="Rossmann-like_a/b/a_fold"/>
</dbReference>
<dbReference type="Proteomes" id="UP001529421">
    <property type="component" value="Unassembled WGS sequence"/>
</dbReference>
<gene>
    <name evidence="1" type="ORF">QUW28_01465</name>
</gene>
<accession>A0ABT7V8B7</accession>
<dbReference type="EMBL" id="JAUDDZ010000001">
    <property type="protein sequence ID" value="MDM8274169.1"/>
    <property type="molecule type" value="Genomic_DNA"/>
</dbReference>
<dbReference type="SUPFAM" id="SSF52402">
    <property type="entry name" value="Adenine nucleotide alpha hydrolases-like"/>
    <property type="match status" value="1"/>
</dbReference>
<keyword evidence="2" id="KW-1185">Reference proteome</keyword>
<organism evidence="1 2">
    <name type="scientific">Enorma phocaeensis</name>
    <dbReference type="NCBI Taxonomy" id="1871019"/>
    <lineage>
        <taxon>Bacteria</taxon>
        <taxon>Bacillati</taxon>
        <taxon>Actinomycetota</taxon>
        <taxon>Coriobacteriia</taxon>
        <taxon>Coriobacteriales</taxon>
        <taxon>Coriobacteriaceae</taxon>
        <taxon>Enorma</taxon>
    </lineage>
</organism>
<evidence type="ECO:0000313" key="1">
    <source>
        <dbReference type="EMBL" id="MDM8274169.1"/>
    </source>
</evidence>
<evidence type="ECO:0000313" key="2">
    <source>
        <dbReference type="Proteomes" id="UP001529421"/>
    </source>
</evidence>
<reference evidence="2" key="1">
    <citation type="submission" date="2023-06" db="EMBL/GenBank/DDBJ databases">
        <title>Identification and characterization of horizontal gene transfer across gut microbiota members of farm animals based on homology search.</title>
        <authorList>
            <person name="Zeman M."/>
            <person name="Kubasova T."/>
            <person name="Jahodarova E."/>
            <person name="Nykrynova M."/>
            <person name="Rychlik I."/>
        </authorList>
    </citation>
    <scope>NUCLEOTIDE SEQUENCE [LARGE SCALE GENOMIC DNA]</scope>
    <source>
        <strain evidence="2">154_Feed</strain>
    </source>
</reference>
<evidence type="ECO:0008006" key="3">
    <source>
        <dbReference type="Google" id="ProtNLM"/>
    </source>
</evidence>
<name>A0ABT7V8B7_9ACTN</name>
<sequence length="586" mass="65330">MFVVSYDSTSGSPIIKTRGLNSKCVTSDFVRSSDGHQFYEGCCFGVDADQLFSSGWQNNPKVLNTFRSALFIVDFDDTECTFAADTSGRELLFYYFRKGKLILSDSFWGIVEELDPSYDDIDWAMVSEMIACGGGVPCDNSLFVNGVRWLAPNTICRYNALSGNMTEEVFDEIRRSGEITDLDQAVESFDSAMKTMASDLVSKHQGEKFGLGLSGGLDSRVAYHYLKCAGIEPTCFNICVKRPHKVLKAKSVIQAEKLAKRAGVDVSFIEWNPSSIREKNLLHLKNQPFGTCGCFGNVYKYEGHGYPNIDVLVTAGNAIGPCLVGVSAPKGSKNLGRDDLLRYLNNLATSEVWPRGLTQVTVHGVLRKIGLDHVDANIGPNQSTWERFVPPSTYSRIADRVETFVDQRLAKGFGYADITMDYRTSALGAVGRMGAYESALGTKKSYTIYTPFLINEALKWDVSLVEERLVLKELIRKKVPEFVDVGEETTGSLSESQTRLVHYFDLLMFHLRGTGIYAAEWYANDPSIKEALRCDLQNDCGWFKEAYPAACDFDAIWGLSPSRMNSIWLLKRVIDCIESKAYLSFN</sequence>
<dbReference type="Gene3D" id="3.40.50.620">
    <property type="entry name" value="HUPs"/>
    <property type="match status" value="1"/>
</dbReference>
<proteinExistence type="predicted"/>
<protein>
    <recommendedName>
        <fullName evidence="3">Asparagine synthetase domain-containing protein</fullName>
    </recommendedName>
</protein>
<dbReference type="RefSeq" id="WP_289543956.1">
    <property type="nucleotide sequence ID" value="NZ_JAUDDZ010000001.1"/>
</dbReference>
<comment type="caution">
    <text evidence="1">The sequence shown here is derived from an EMBL/GenBank/DDBJ whole genome shotgun (WGS) entry which is preliminary data.</text>
</comment>